<dbReference type="AlphaFoldDB" id="A0AA88QG63"/>
<evidence type="ECO:0008006" key="4">
    <source>
        <dbReference type="Google" id="ProtNLM"/>
    </source>
</evidence>
<dbReference type="Proteomes" id="UP001187471">
    <property type="component" value="Unassembled WGS sequence"/>
</dbReference>
<name>A0AA88QG63_9ASTE</name>
<feature type="region of interest" description="Disordered" evidence="1">
    <location>
        <begin position="13"/>
        <end position="35"/>
    </location>
</feature>
<dbReference type="SUPFAM" id="SSF56112">
    <property type="entry name" value="Protein kinase-like (PK-like)"/>
    <property type="match status" value="1"/>
</dbReference>
<keyword evidence="3" id="KW-1185">Reference proteome</keyword>
<dbReference type="InterPro" id="IPR011009">
    <property type="entry name" value="Kinase-like_dom_sf"/>
</dbReference>
<gene>
    <name evidence="2" type="ORF">RJ640_026787</name>
</gene>
<accession>A0AA88QG63</accession>
<dbReference type="EMBL" id="JAVXUO010002843">
    <property type="protein sequence ID" value="KAK2969153.1"/>
    <property type="molecule type" value="Genomic_DNA"/>
</dbReference>
<evidence type="ECO:0000313" key="2">
    <source>
        <dbReference type="EMBL" id="KAK2969153.1"/>
    </source>
</evidence>
<dbReference type="PANTHER" id="PTHR45621">
    <property type="entry name" value="OS01G0588500 PROTEIN-RELATED"/>
    <property type="match status" value="1"/>
</dbReference>
<evidence type="ECO:0000256" key="1">
    <source>
        <dbReference type="SAM" id="MobiDB-lite"/>
    </source>
</evidence>
<protein>
    <recommendedName>
        <fullName evidence="4">Protein kinase domain-containing protein</fullName>
    </recommendedName>
</protein>
<evidence type="ECO:0000313" key="3">
    <source>
        <dbReference type="Proteomes" id="UP001187471"/>
    </source>
</evidence>
<dbReference type="Gene3D" id="1.10.510.10">
    <property type="entry name" value="Transferase(Phosphotransferase) domain 1"/>
    <property type="match status" value="2"/>
</dbReference>
<organism evidence="2 3">
    <name type="scientific">Escallonia rubra</name>
    <dbReference type="NCBI Taxonomy" id="112253"/>
    <lineage>
        <taxon>Eukaryota</taxon>
        <taxon>Viridiplantae</taxon>
        <taxon>Streptophyta</taxon>
        <taxon>Embryophyta</taxon>
        <taxon>Tracheophyta</taxon>
        <taxon>Spermatophyta</taxon>
        <taxon>Magnoliopsida</taxon>
        <taxon>eudicotyledons</taxon>
        <taxon>Gunneridae</taxon>
        <taxon>Pentapetalae</taxon>
        <taxon>asterids</taxon>
        <taxon>campanulids</taxon>
        <taxon>Escalloniales</taxon>
        <taxon>Escalloniaceae</taxon>
        <taxon>Escallonia</taxon>
    </lineage>
</organism>
<sequence>MFPCLISVKEKTIKSGNKSASPNKDGDIDQEIPPSGQNVTQKVKVFTVAELKIAMGNSVLEAGRAFWVDKKTYAPSKAGIGMAVTVEQGAQPLPWVTRLKIAIEAAQALAFLHTTENQVMYFSFTASKILLDGDFNPMLIGFGIDLGCDHEIPDMTDRRVYDSSRPYGESNLVSWVRAYLTDKRRHKRIMDARLKDEYPSRGSFQVALLAQSCLGYKPKDRPSMEEVLEVLKKVSAI</sequence>
<proteinExistence type="predicted"/>
<reference evidence="2" key="1">
    <citation type="submission" date="2022-12" db="EMBL/GenBank/DDBJ databases">
        <title>Draft genome assemblies for two species of Escallonia (Escalloniales).</title>
        <authorList>
            <person name="Chanderbali A."/>
            <person name="Dervinis C."/>
            <person name="Anghel I."/>
            <person name="Soltis D."/>
            <person name="Soltis P."/>
            <person name="Zapata F."/>
        </authorList>
    </citation>
    <scope>NUCLEOTIDE SEQUENCE</scope>
    <source>
        <strain evidence="2">UCBG92.1500</strain>
        <tissue evidence="2">Leaf</tissue>
    </source>
</reference>
<dbReference type="InterPro" id="IPR050823">
    <property type="entry name" value="Plant_Ser_Thr_Prot_Kinase"/>
</dbReference>
<comment type="caution">
    <text evidence="2">The sequence shown here is derived from an EMBL/GenBank/DDBJ whole genome shotgun (WGS) entry which is preliminary data.</text>
</comment>